<dbReference type="RefSeq" id="WP_163300752.1">
    <property type="nucleotide sequence ID" value="NZ_JAAGRQ010000008.1"/>
</dbReference>
<gene>
    <name evidence="7 9" type="primary">surE</name>
    <name evidence="9" type="ORF">G3N56_02955</name>
</gene>
<evidence type="ECO:0000256" key="3">
    <source>
        <dbReference type="ARBA" id="ARBA00022490"/>
    </source>
</evidence>
<feature type="binding site" evidence="7">
    <location>
        <position position="9"/>
    </location>
    <ligand>
        <name>a divalent metal cation</name>
        <dbReference type="ChEBI" id="CHEBI:60240"/>
    </ligand>
</feature>
<feature type="binding site" evidence="7">
    <location>
        <position position="8"/>
    </location>
    <ligand>
        <name>a divalent metal cation</name>
        <dbReference type="ChEBI" id="CHEBI:60240"/>
    </ligand>
</feature>
<comment type="caution">
    <text evidence="9">The sequence shown here is derived from an EMBL/GenBank/DDBJ whole genome shotgun (WGS) entry which is preliminary data.</text>
</comment>
<dbReference type="Proteomes" id="UP000469724">
    <property type="component" value="Unassembled WGS sequence"/>
</dbReference>
<dbReference type="EMBL" id="JAAGRQ010000008">
    <property type="protein sequence ID" value="NDY55701.1"/>
    <property type="molecule type" value="Genomic_DNA"/>
</dbReference>
<organism evidence="9 10">
    <name type="scientific">Desulfolutivibrio sulfodismutans</name>
    <dbReference type="NCBI Taxonomy" id="63561"/>
    <lineage>
        <taxon>Bacteria</taxon>
        <taxon>Pseudomonadati</taxon>
        <taxon>Thermodesulfobacteriota</taxon>
        <taxon>Desulfovibrionia</taxon>
        <taxon>Desulfovibrionales</taxon>
        <taxon>Desulfovibrionaceae</taxon>
        <taxon>Desulfolutivibrio</taxon>
    </lineage>
</organism>
<keyword evidence="6 7" id="KW-0378">Hydrolase</keyword>
<comment type="subcellular location">
    <subcellularLocation>
        <location evidence="7">Cytoplasm</location>
    </subcellularLocation>
</comment>
<evidence type="ECO:0000256" key="5">
    <source>
        <dbReference type="ARBA" id="ARBA00022741"/>
    </source>
</evidence>
<dbReference type="PANTHER" id="PTHR30457">
    <property type="entry name" value="5'-NUCLEOTIDASE SURE"/>
    <property type="match status" value="1"/>
</dbReference>
<keyword evidence="5 7" id="KW-0547">Nucleotide-binding</keyword>
<dbReference type="EC" id="3.1.3.5" evidence="7"/>
<evidence type="ECO:0000256" key="6">
    <source>
        <dbReference type="ARBA" id="ARBA00022801"/>
    </source>
</evidence>
<evidence type="ECO:0000256" key="1">
    <source>
        <dbReference type="ARBA" id="ARBA00000815"/>
    </source>
</evidence>
<dbReference type="Gene3D" id="3.40.1210.10">
    <property type="entry name" value="Survival protein SurE-like phosphatase/nucleotidase"/>
    <property type="match status" value="1"/>
</dbReference>
<dbReference type="InterPro" id="IPR030048">
    <property type="entry name" value="SurE"/>
</dbReference>
<dbReference type="NCBIfam" id="NF001490">
    <property type="entry name" value="PRK00346.1-4"/>
    <property type="match status" value="1"/>
</dbReference>
<dbReference type="NCBIfam" id="TIGR00087">
    <property type="entry name" value="surE"/>
    <property type="match status" value="1"/>
</dbReference>
<evidence type="ECO:0000256" key="2">
    <source>
        <dbReference type="ARBA" id="ARBA00011062"/>
    </source>
</evidence>
<protein>
    <recommendedName>
        <fullName evidence="7">5'-nucleotidase SurE</fullName>
        <ecNumber evidence="7">3.1.3.5</ecNumber>
    </recommendedName>
    <alternativeName>
        <fullName evidence="7">Nucleoside 5'-monophosphate phosphohydrolase</fullName>
    </alternativeName>
</protein>
<sequence>MKILLTNDDGIQAVGIRALYRGLRDAGHEVHVVAPITEQSAVGHAVTLASPLRVKEFRENGFFGLGVSGTPADCVKLALSALMPEPPELVMSGINSGANVGVDILYSGTVSAATEGALAGYPALAVSVDDYAPVDLSGQGAYAAGFAAAVPWDEVPRGCVLNLNFPRRPMSETLDLRLCPQTQATYKDWFDERTDPRGRTYYWLDGVIPGKSVSPGTDRDLLTQGHITLTPLRFDFTDAPTLQRLKGLLDGKTINAAGG</sequence>
<name>A0A7K3NHM6_9BACT</name>
<evidence type="ECO:0000313" key="9">
    <source>
        <dbReference type="EMBL" id="NDY55701.1"/>
    </source>
</evidence>
<proteinExistence type="inferred from homology"/>
<feature type="domain" description="Survival protein SurE-like phosphatase/nucleotidase" evidence="8">
    <location>
        <begin position="3"/>
        <end position="187"/>
    </location>
</feature>
<evidence type="ECO:0000259" key="8">
    <source>
        <dbReference type="Pfam" id="PF01975"/>
    </source>
</evidence>
<dbReference type="GO" id="GO:0046872">
    <property type="term" value="F:metal ion binding"/>
    <property type="evidence" value="ECO:0007669"/>
    <property type="project" value="UniProtKB-UniRule"/>
</dbReference>
<keyword evidence="10" id="KW-1185">Reference proteome</keyword>
<comment type="similarity">
    <text evidence="2 7">Belongs to the SurE nucleotidase family.</text>
</comment>
<dbReference type="GO" id="GO:0008254">
    <property type="term" value="F:3'-nucleotidase activity"/>
    <property type="evidence" value="ECO:0007669"/>
    <property type="project" value="TreeGrafter"/>
</dbReference>
<dbReference type="GO" id="GO:0008253">
    <property type="term" value="F:5'-nucleotidase activity"/>
    <property type="evidence" value="ECO:0007669"/>
    <property type="project" value="UniProtKB-UniRule"/>
</dbReference>
<dbReference type="Pfam" id="PF01975">
    <property type="entry name" value="SurE"/>
    <property type="match status" value="1"/>
</dbReference>
<feature type="binding site" evidence="7">
    <location>
        <position position="40"/>
    </location>
    <ligand>
        <name>a divalent metal cation</name>
        <dbReference type="ChEBI" id="CHEBI:60240"/>
    </ligand>
</feature>
<dbReference type="SUPFAM" id="SSF64167">
    <property type="entry name" value="SurE-like"/>
    <property type="match status" value="1"/>
</dbReference>
<keyword evidence="3 7" id="KW-0963">Cytoplasm</keyword>
<comment type="cofactor">
    <cofactor evidence="7">
        <name>a divalent metal cation</name>
        <dbReference type="ChEBI" id="CHEBI:60240"/>
    </cofactor>
    <text evidence="7">Binds 1 divalent metal cation per subunit.</text>
</comment>
<dbReference type="GO" id="GO:0000166">
    <property type="term" value="F:nucleotide binding"/>
    <property type="evidence" value="ECO:0007669"/>
    <property type="project" value="UniProtKB-KW"/>
</dbReference>
<dbReference type="InterPro" id="IPR036523">
    <property type="entry name" value="SurE-like_sf"/>
</dbReference>
<comment type="function">
    <text evidence="7">Nucleotidase that shows phosphatase activity on nucleoside 5'-monophosphates.</text>
</comment>
<evidence type="ECO:0000256" key="4">
    <source>
        <dbReference type="ARBA" id="ARBA00022723"/>
    </source>
</evidence>
<dbReference type="PANTHER" id="PTHR30457:SF12">
    <property type="entry name" value="5'_3'-NUCLEOTIDASE SURE"/>
    <property type="match status" value="1"/>
</dbReference>
<accession>A0A7K3NHM6</accession>
<dbReference type="HAMAP" id="MF_00060">
    <property type="entry name" value="SurE"/>
    <property type="match status" value="1"/>
</dbReference>
<dbReference type="InterPro" id="IPR002828">
    <property type="entry name" value="SurE-like_Pase/nucleotidase"/>
</dbReference>
<dbReference type="AlphaFoldDB" id="A0A7K3NHM6"/>
<feature type="binding site" evidence="7">
    <location>
        <position position="95"/>
    </location>
    <ligand>
        <name>a divalent metal cation</name>
        <dbReference type="ChEBI" id="CHEBI:60240"/>
    </ligand>
</feature>
<dbReference type="GO" id="GO:0004309">
    <property type="term" value="F:exopolyphosphatase activity"/>
    <property type="evidence" value="ECO:0007669"/>
    <property type="project" value="TreeGrafter"/>
</dbReference>
<evidence type="ECO:0000313" key="10">
    <source>
        <dbReference type="Proteomes" id="UP000469724"/>
    </source>
</evidence>
<evidence type="ECO:0000256" key="7">
    <source>
        <dbReference type="HAMAP-Rule" id="MF_00060"/>
    </source>
</evidence>
<comment type="catalytic activity">
    <reaction evidence="1 7">
        <text>a ribonucleoside 5'-phosphate + H2O = a ribonucleoside + phosphate</text>
        <dbReference type="Rhea" id="RHEA:12484"/>
        <dbReference type="ChEBI" id="CHEBI:15377"/>
        <dbReference type="ChEBI" id="CHEBI:18254"/>
        <dbReference type="ChEBI" id="CHEBI:43474"/>
        <dbReference type="ChEBI" id="CHEBI:58043"/>
        <dbReference type="EC" id="3.1.3.5"/>
    </reaction>
</comment>
<dbReference type="GO" id="GO:0005737">
    <property type="term" value="C:cytoplasm"/>
    <property type="evidence" value="ECO:0007669"/>
    <property type="project" value="UniProtKB-SubCell"/>
</dbReference>
<reference evidence="9 10" key="1">
    <citation type="submission" date="2020-02" db="EMBL/GenBank/DDBJ databases">
        <title>Comparative genomics of sulfur disproportionating microorganisms.</title>
        <authorList>
            <person name="Ward L.M."/>
            <person name="Bertran E."/>
            <person name="Johnston D.T."/>
        </authorList>
    </citation>
    <scope>NUCLEOTIDE SEQUENCE [LARGE SCALE GENOMIC DNA]</scope>
    <source>
        <strain evidence="9 10">DSM 3696</strain>
    </source>
</reference>
<keyword evidence="4 7" id="KW-0479">Metal-binding</keyword>